<dbReference type="InterPro" id="IPR039261">
    <property type="entry name" value="FNR_nucleotide-bd"/>
</dbReference>
<dbReference type="PRINTS" id="PR00409">
    <property type="entry name" value="PHDIOXRDTASE"/>
</dbReference>
<dbReference type="InterPro" id="IPR017938">
    <property type="entry name" value="Riboflavin_synthase-like_b-brl"/>
</dbReference>
<dbReference type="GO" id="GO:0016491">
    <property type="term" value="F:oxidoreductase activity"/>
    <property type="evidence" value="ECO:0007669"/>
    <property type="project" value="InterPro"/>
</dbReference>
<dbReference type="SUPFAM" id="SSF52343">
    <property type="entry name" value="Ferredoxin reductase-like, C-terminal NADP-linked domain"/>
    <property type="match status" value="1"/>
</dbReference>
<dbReference type="InterPro" id="IPR052353">
    <property type="entry name" value="Benzoxazolinone_Detox_Enz"/>
</dbReference>
<keyword evidence="5" id="KW-1185">Reference proteome</keyword>
<feature type="compositionally biased region" description="Polar residues" evidence="1">
    <location>
        <begin position="486"/>
        <end position="495"/>
    </location>
</feature>
<feature type="region of interest" description="Disordered" evidence="1">
    <location>
        <begin position="480"/>
        <end position="500"/>
    </location>
</feature>
<name>A0A9X0QHM9_9BACT</name>
<feature type="domain" description="MOSC" evidence="2">
    <location>
        <begin position="28"/>
        <end position="163"/>
    </location>
</feature>
<feature type="domain" description="FAD-binding FR-type" evidence="3">
    <location>
        <begin position="235"/>
        <end position="340"/>
    </location>
</feature>
<dbReference type="AlphaFoldDB" id="A0A9X0QHM9"/>
<dbReference type="SUPFAM" id="SSF50800">
    <property type="entry name" value="PK beta-barrel domain-like"/>
    <property type="match status" value="1"/>
</dbReference>
<accession>A0A9X0QHM9</accession>
<dbReference type="InterPro" id="IPR005302">
    <property type="entry name" value="MoCF_Sase_C"/>
</dbReference>
<dbReference type="EMBL" id="JACHEB010000010">
    <property type="protein sequence ID" value="MBB5330388.1"/>
    <property type="molecule type" value="Genomic_DNA"/>
</dbReference>
<reference evidence="4 5" key="1">
    <citation type="submission" date="2020-08" db="EMBL/GenBank/DDBJ databases">
        <title>Genomic Encyclopedia of Type Strains, Phase IV (KMG-V): Genome sequencing to study the core and pangenomes of soil and plant-associated prokaryotes.</title>
        <authorList>
            <person name="Whitman W."/>
        </authorList>
    </citation>
    <scope>NUCLEOTIDE SEQUENCE [LARGE SCALE GENOMIC DNA]</scope>
    <source>
        <strain evidence="4 5">X5P2</strain>
    </source>
</reference>
<dbReference type="PROSITE" id="PS51340">
    <property type="entry name" value="MOSC"/>
    <property type="match status" value="1"/>
</dbReference>
<dbReference type="Pfam" id="PF00175">
    <property type="entry name" value="NAD_binding_1"/>
    <property type="match status" value="1"/>
</dbReference>
<evidence type="ECO:0000259" key="2">
    <source>
        <dbReference type="PROSITE" id="PS51340"/>
    </source>
</evidence>
<dbReference type="GO" id="GO:0030151">
    <property type="term" value="F:molybdenum ion binding"/>
    <property type="evidence" value="ECO:0007669"/>
    <property type="project" value="InterPro"/>
</dbReference>
<protein>
    <submittedName>
        <fullName evidence="4">Ferredoxin-NADP reductase/MOSC domain-containing protein YiiM</fullName>
    </submittedName>
</protein>
<evidence type="ECO:0000256" key="1">
    <source>
        <dbReference type="SAM" id="MobiDB-lite"/>
    </source>
</evidence>
<dbReference type="RefSeq" id="WP_260698402.1">
    <property type="nucleotide sequence ID" value="NZ_JACHEB010000010.1"/>
</dbReference>
<organism evidence="4 5">
    <name type="scientific">Tunturiibacter gelidiferens</name>
    <dbReference type="NCBI Taxonomy" id="3069689"/>
    <lineage>
        <taxon>Bacteria</taxon>
        <taxon>Pseudomonadati</taxon>
        <taxon>Acidobacteriota</taxon>
        <taxon>Terriglobia</taxon>
        <taxon>Terriglobales</taxon>
        <taxon>Acidobacteriaceae</taxon>
        <taxon>Tunturiibacter</taxon>
    </lineage>
</organism>
<dbReference type="Proteomes" id="UP000535182">
    <property type="component" value="Unassembled WGS sequence"/>
</dbReference>
<dbReference type="InterPro" id="IPR001433">
    <property type="entry name" value="OxRdtase_FAD/NAD-bd"/>
</dbReference>
<dbReference type="InterPro" id="IPR005163">
    <property type="entry name" value="Tri_helical_YiiM-like"/>
</dbReference>
<dbReference type="PANTHER" id="PTHR30212:SF2">
    <property type="entry name" value="PROTEIN YIIM"/>
    <property type="match status" value="1"/>
</dbReference>
<dbReference type="Pfam" id="PF00970">
    <property type="entry name" value="FAD_binding_6"/>
    <property type="match status" value="1"/>
</dbReference>
<evidence type="ECO:0000313" key="5">
    <source>
        <dbReference type="Proteomes" id="UP000535182"/>
    </source>
</evidence>
<dbReference type="InterPro" id="IPR011037">
    <property type="entry name" value="Pyrv_Knase-like_insert_dom_sf"/>
</dbReference>
<dbReference type="InterPro" id="IPR008333">
    <property type="entry name" value="Cbr1-like_FAD-bd_dom"/>
</dbReference>
<dbReference type="Gene3D" id="2.40.30.10">
    <property type="entry name" value="Translation factors"/>
    <property type="match status" value="1"/>
</dbReference>
<dbReference type="Gene3D" id="3.40.50.80">
    <property type="entry name" value="Nucleotide-binding domain of ferredoxin-NADP reductase (FNR) module"/>
    <property type="match status" value="1"/>
</dbReference>
<sequence>MKLVSINAGLPRDVEWGGKIVRTGIWKVAVSGRVFAGKHGLEGDGQADLVGHGGEHRALMVYQLESYRYWEAHLERSDFVFGQFGENLTVDGLADNEVCIGDRFRIGGAVFEITQPRVTCYKVGIRMNESRMPALLVAHRRPGFYFRVIEEGIIEAGDLIKKILDGPERMTVAEIDSLLYTADHPAVSLAKALSIPSLSQGWQNSFKDLLNSAASGETSGNADLVAQPLAPPAWTGFRKLRVQAVKQESEDVRSFELAMEDGTHVPDFFPGQHIAVKLRITASSSPITRMYSLSGAVGDPIYRIGVKREKQGVASGYLHQSVKTGDLIEASAPRGTFVLVEESNPLVLLSAGVGITPMLAMLHSAVSNLSRMSREIWWIHSAQNSSHYPFAKEVSDLIAGITRVHFARIFSRPTGEELQGRDFEELGHLDMSMLERLGVPKNAAFYMCGPGAYLTSLSELLLVCGIANSDVHVEAFGPSAAPAGQSAHSKPSTSRPGGIRSTRNFRQEWRFLSLGCAVS</sequence>
<dbReference type="Pfam" id="PF03475">
    <property type="entry name" value="YiiM_3-alpha"/>
    <property type="match status" value="1"/>
</dbReference>
<dbReference type="InterPro" id="IPR017927">
    <property type="entry name" value="FAD-bd_FR_type"/>
</dbReference>
<comment type="caution">
    <text evidence="4">The sequence shown here is derived from an EMBL/GenBank/DDBJ whole genome shotgun (WGS) entry which is preliminary data.</text>
</comment>
<dbReference type="GO" id="GO:0030170">
    <property type="term" value="F:pyridoxal phosphate binding"/>
    <property type="evidence" value="ECO:0007669"/>
    <property type="project" value="InterPro"/>
</dbReference>
<dbReference type="CDD" id="cd06184">
    <property type="entry name" value="flavohem_like_fad_nad_binding"/>
    <property type="match status" value="1"/>
</dbReference>
<evidence type="ECO:0000259" key="3">
    <source>
        <dbReference type="PROSITE" id="PS51384"/>
    </source>
</evidence>
<dbReference type="PROSITE" id="PS51384">
    <property type="entry name" value="FAD_FR"/>
    <property type="match status" value="1"/>
</dbReference>
<proteinExistence type="predicted"/>
<evidence type="ECO:0000313" key="4">
    <source>
        <dbReference type="EMBL" id="MBB5330388.1"/>
    </source>
</evidence>
<gene>
    <name evidence="4" type="ORF">HDF14_004023</name>
</gene>
<dbReference type="SUPFAM" id="SSF63380">
    <property type="entry name" value="Riboflavin synthase domain-like"/>
    <property type="match status" value="1"/>
</dbReference>
<dbReference type="Pfam" id="PF03473">
    <property type="entry name" value="MOSC"/>
    <property type="match status" value="1"/>
</dbReference>
<dbReference type="Gene3D" id="2.40.33.20">
    <property type="entry name" value="PK beta-barrel domain-like"/>
    <property type="match status" value="1"/>
</dbReference>
<dbReference type="PANTHER" id="PTHR30212">
    <property type="entry name" value="PROTEIN YIIM"/>
    <property type="match status" value="1"/>
</dbReference>